<keyword evidence="2" id="KW-0812">Transmembrane</keyword>
<accession>A0ABV9W783</accession>
<evidence type="ECO:0000313" key="3">
    <source>
        <dbReference type="EMBL" id="MFC5004363.1"/>
    </source>
</evidence>
<protein>
    <submittedName>
        <fullName evidence="3">Uncharacterized protein</fullName>
    </submittedName>
</protein>
<reference evidence="4" key="1">
    <citation type="journal article" date="2019" name="Int. J. Syst. Evol. Microbiol.">
        <title>The Global Catalogue of Microorganisms (GCM) 10K type strain sequencing project: providing services to taxonomists for standard genome sequencing and annotation.</title>
        <authorList>
            <consortium name="The Broad Institute Genomics Platform"/>
            <consortium name="The Broad Institute Genome Sequencing Center for Infectious Disease"/>
            <person name="Wu L."/>
            <person name="Ma J."/>
        </authorList>
    </citation>
    <scope>NUCLEOTIDE SEQUENCE [LARGE SCALE GENOMIC DNA]</scope>
    <source>
        <strain evidence="4">CGMCC 4.7152</strain>
    </source>
</reference>
<organism evidence="3 4">
    <name type="scientific">Dactylosporangium cerinum</name>
    <dbReference type="NCBI Taxonomy" id="1434730"/>
    <lineage>
        <taxon>Bacteria</taxon>
        <taxon>Bacillati</taxon>
        <taxon>Actinomycetota</taxon>
        <taxon>Actinomycetes</taxon>
        <taxon>Micromonosporales</taxon>
        <taxon>Micromonosporaceae</taxon>
        <taxon>Dactylosporangium</taxon>
    </lineage>
</organism>
<keyword evidence="4" id="KW-1185">Reference proteome</keyword>
<dbReference type="RefSeq" id="WP_380124179.1">
    <property type="nucleotide sequence ID" value="NZ_JBHSIU010000060.1"/>
</dbReference>
<feature type="transmembrane region" description="Helical" evidence="2">
    <location>
        <begin position="62"/>
        <end position="81"/>
    </location>
</feature>
<evidence type="ECO:0000256" key="2">
    <source>
        <dbReference type="SAM" id="Phobius"/>
    </source>
</evidence>
<dbReference type="Proteomes" id="UP001595912">
    <property type="component" value="Unassembled WGS sequence"/>
</dbReference>
<name>A0ABV9W783_9ACTN</name>
<gene>
    <name evidence="3" type="ORF">ACFPIJ_41870</name>
</gene>
<feature type="region of interest" description="Disordered" evidence="1">
    <location>
        <begin position="86"/>
        <end position="121"/>
    </location>
</feature>
<keyword evidence="2" id="KW-0472">Membrane</keyword>
<evidence type="ECO:0000313" key="4">
    <source>
        <dbReference type="Proteomes" id="UP001595912"/>
    </source>
</evidence>
<keyword evidence="2" id="KW-1133">Transmembrane helix</keyword>
<comment type="caution">
    <text evidence="3">The sequence shown here is derived from an EMBL/GenBank/DDBJ whole genome shotgun (WGS) entry which is preliminary data.</text>
</comment>
<proteinExistence type="predicted"/>
<sequence>MPEPTDPTRELIRRAYGSAPSDFFDPEDGLADVVRRAGRPAHDSDAHVVALSPRRRARGRRFAVVGTFAAAVVTILAVYAASAGTGPPQGVGAPTASASLKGSPDGSAPPSRPGGSPSVAAPNALPSSCAAAWKLTLSGGEFTIAARPEAACPPLRPDRVWVLDAASGNGRVGPGDAVIWPVAPANGMAAVHPPLTFRPRDWPGPVPGHVYELLYLDLADATAARPGDDAYAAYQLALTISTYVIA</sequence>
<evidence type="ECO:0000256" key="1">
    <source>
        <dbReference type="SAM" id="MobiDB-lite"/>
    </source>
</evidence>
<dbReference type="EMBL" id="JBHSIU010000060">
    <property type="protein sequence ID" value="MFC5004363.1"/>
    <property type="molecule type" value="Genomic_DNA"/>
</dbReference>
<feature type="compositionally biased region" description="Low complexity" evidence="1">
    <location>
        <begin position="102"/>
        <end position="121"/>
    </location>
</feature>